<organism evidence="3">
    <name type="scientific">Geobacter metallireducens</name>
    <dbReference type="NCBI Taxonomy" id="28232"/>
    <lineage>
        <taxon>Bacteria</taxon>
        <taxon>Pseudomonadati</taxon>
        <taxon>Thermodesulfobacteriota</taxon>
        <taxon>Desulfuromonadia</taxon>
        <taxon>Geobacterales</taxon>
        <taxon>Geobacteraceae</taxon>
        <taxon>Geobacter</taxon>
    </lineage>
</organism>
<dbReference type="InterPro" id="IPR022606">
    <property type="entry name" value="DUF2914"/>
</dbReference>
<dbReference type="EMBL" id="DSOV01000024">
    <property type="protein sequence ID" value="HEN42001.1"/>
    <property type="molecule type" value="Genomic_DNA"/>
</dbReference>
<evidence type="ECO:0000313" key="3">
    <source>
        <dbReference type="EMBL" id="HEN42001.1"/>
    </source>
</evidence>
<name>A0A831TYH4_GEOME</name>
<comment type="caution">
    <text evidence="3">The sequence shown here is derived from an EMBL/GenBank/DDBJ whole genome shotgun (WGS) entry which is preliminary data.</text>
</comment>
<feature type="domain" description="DUF2914" evidence="2">
    <location>
        <begin position="75"/>
        <end position="134"/>
    </location>
</feature>
<evidence type="ECO:0000256" key="1">
    <source>
        <dbReference type="SAM" id="SignalP"/>
    </source>
</evidence>
<dbReference type="Pfam" id="PF11141">
    <property type="entry name" value="DUF2914"/>
    <property type="match status" value="1"/>
</dbReference>
<evidence type="ECO:0000259" key="2">
    <source>
        <dbReference type="Pfam" id="PF11141"/>
    </source>
</evidence>
<sequence length="135" mass="15170">MGRLFTFLTAVLVCSFIATASMAAEGGALRITEMAVTTKISRNNPIDAVRRISHRSVPALYCFTRFVNPSGEDAAVRHVWYRNGQVAGEQELQVKGKKWRTWSKRPIDKDSIGTWRVEALDSEGKLLKAVEFRIN</sequence>
<feature type="chain" id="PRO_5032652558" evidence="1">
    <location>
        <begin position="24"/>
        <end position="135"/>
    </location>
</feature>
<proteinExistence type="predicted"/>
<accession>A0A831TYH4</accession>
<feature type="signal peptide" evidence="1">
    <location>
        <begin position="1"/>
        <end position="23"/>
    </location>
</feature>
<protein>
    <submittedName>
        <fullName evidence="3">DUF2914 domain-containing protein</fullName>
    </submittedName>
</protein>
<dbReference type="AlphaFoldDB" id="A0A831TYH4"/>
<reference evidence="3" key="1">
    <citation type="journal article" date="2020" name="mSystems">
        <title>Genome- and Community-Level Interaction Insights into Carbon Utilization and Element Cycling Functions of Hydrothermarchaeota in Hydrothermal Sediment.</title>
        <authorList>
            <person name="Zhou Z."/>
            <person name="Liu Y."/>
            <person name="Xu W."/>
            <person name="Pan J."/>
            <person name="Luo Z.H."/>
            <person name="Li M."/>
        </authorList>
    </citation>
    <scope>NUCLEOTIDE SEQUENCE [LARGE SCALE GENOMIC DNA]</scope>
    <source>
        <strain evidence="3">SpSt-349</strain>
    </source>
</reference>
<gene>
    <name evidence="3" type="ORF">ENQ87_06430</name>
</gene>
<keyword evidence="1" id="KW-0732">Signal</keyword>